<keyword evidence="1" id="KW-0805">Transcription regulation</keyword>
<dbReference type="InterPro" id="IPR036388">
    <property type="entry name" value="WH-like_DNA-bd_sf"/>
</dbReference>
<protein>
    <submittedName>
        <fullName evidence="3">Uncharacterized protein</fullName>
    </submittedName>
</protein>
<dbReference type="EMBL" id="RUTY01000031">
    <property type="protein sequence ID" value="MLE32549.1"/>
    <property type="molecule type" value="Genomic_DNA"/>
</dbReference>
<dbReference type="InterPro" id="IPR006793">
    <property type="entry name" value="FaeA"/>
</dbReference>
<keyword evidence="2" id="KW-0804">Transcription</keyword>
<evidence type="ECO:0000256" key="1">
    <source>
        <dbReference type="ARBA" id="ARBA00023015"/>
    </source>
</evidence>
<dbReference type="Gene3D" id="1.10.10.10">
    <property type="entry name" value="Winged helix-like DNA-binding domain superfamily/Winged helix DNA-binding domain"/>
    <property type="match status" value="1"/>
</dbReference>
<evidence type="ECO:0000256" key="2">
    <source>
        <dbReference type="ARBA" id="ARBA00023163"/>
    </source>
</evidence>
<dbReference type="GO" id="GO:0006355">
    <property type="term" value="P:regulation of DNA-templated transcription"/>
    <property type="evidence" value="ECO:0007669"/>
    <property type="project" value="InterPro"/>
</dbReference>
<dbReference type="Proteomes" id="UP000885317">
    <property type="component" value="Unassembled WGS sequence"/>
</dbReference>
<comment type="caution">
    <text evidence="3">The sequence shown here is derived from an EMBL/GenBank/DDBJ whole genome shotgun (WGS) entry which is preliminary data.</text>
</comment>
<reference evidence="3" key="1">
    <citation type="submission" date="2018-10" db="EMBL/GenBank/DDBJ databases">
        <authorList>
            <consortium name="PulseNet: The National Subtyping Network for Foodborne Disease Surveillance"/>
            <person name="Tarr C.L."/>
            <person name="Trees E."/>
            <person name="Katz L.S."/>
            <person name="Carleton-Romer H.A."/>
            <person name="Stroika S."/>
            <person name="Kucerova Z."/>
            <person name="Roache K.F."/>
            <person name="Sabol A.L."/>
            <person name="Besser J."/>
            <person name="Gerner-Smidt P."/>
        </authorList>
    </citation>
    <scope>NUCLEOTIDE SEQUENCE [LARGE SCALE GENOMIC DNA]</scope>
    <source>
        <strain evidence="3">PNUSAS056479</strain>
    </source>
</reference>
<gene>
    <name evidence="3" type="ORF">EBH50_21990</name>
</gene>
<accession>A0A3R0V2Y6</accession>
<name>A0A3R0V2Y6_SALER</name>
<dbReference type="AlphaFoldDB" id="A0A3R0V2Y6"/>
<organism evidence="3">
    <name type="scientific">Salmonella enterica</name>
    <name type="common">Salmonella choleraesuis</name>
    <dbReference type="NCBI Taxonomy" id="28901"/>
    <lineage>
        <taxon>Bacteria</taxon>
        <taxon>Pseudomonadati</taxon>
        <taxon>Pseudomonadota</taxon>
        <taxon>Gammaproteobacteria</taxon>
        <taxon>Enterobacterales</taxon>
        <taxon>Enterobacteriaceae</taxon>
        <taxon>Salmonella</taxon>
    </lineage>
</organism>
<evidence type="ECO:0000313" key="3">
    <source>
        <dbReference type="EMBL" id="MLE32549.1"/>
    </source>
</evidence>
<proteinExistence type="predicted"/>
<dbReference type="Pfam" id="PF04703">
    <property type="entry name" value="FaeA"/>
    <property type="match status" value="1"/>
</dbReference>
<sequence length="84" mass="9869">MRAIKLLNPRNMVKISNKVKKDMQVICSLLKGNPTQIFAVKDISEITGMSVYKVRHALLMLEKHQRIKQYEYKKGTRKYLKFSV</sequence>